<evidence type="ECO:0000259" key="8">
    <source>
        <dbReference type="SMART" id="SM00813"/>
    </source>
</evidence>
<feature type="domain" description="Alpha-L-arabinofuranosidase C-terminal" evidence="8">
    <location>
        <begin position="303"/>
        <end position="488"/>
    </location>
</feature>
<accession>A0ABW3P355</accession>
<dbReference type="InterPro" id="IPR010720">
    <property type="entry name" value="Alpha-L-AF_C"/>
</dbReference>
<dbReference type="SUPFAM" id="SSF51011">
    <property type="entry name" value="Glycosyl hydrolase domain"/>
    <property type="match status" value="1"/>
</dbReference>
<sequence length="495" mass="54291">MTASGVGAQVAVDVSVDTTKAGPKIERTIYGQFAEHLGRGIYEGIWVGPDSDIPNINGYRKDVIEALRKIKVPVIRWPGGCFADDYDWRDGIGPAAKRPERMNKFWGGVPETNAFGTHEFMNFSELIGADAYVAANMGSATPRDTAQWMEYMTASGTSTLAQERRANGRDKPWTVKYIGVGNESWGCGGEMRPEFAADLSRQFGSYARLHASGSFRVASGGSADNFNWTDVMMDRAGKIFDGIGLHYYTMPGDWAKKGQATGFTEREWAVTLRNAMALDGMITRHEAIMDKHDPKKRVALVVDEWGTWYDQEPGSTPGFLYQQNTMRDAEVAALTLNIFHRHTERVKMANIAQMVNVLQAMILTDKGRMTLTPTYHLFDLYAPFQGATPFPAMVSGPRYVLGDVDLPMVDASAAKDANGKMWLALVNLDPKKSARVTTNLTGKAQGRLLSATAMDSHNSFDKPDAVKPVAYSGRMTGGKLVFDLPAKAVAVVAID</sequence>
<dbReference type="Gene3D" id="2.60.40.1180">
    <property type="entry name" value="Golgi alpha-mannosidase II"/>
    <property type="match status" value="1"/>
</dbReference>
<keyword evidence="6" id="KW-0119">Carbohydrate metabolism</keyword>
<dbReference type="SMART" id="SM00813">
    <property type="entry name" value="Alpha-L-AF_C"/>
    <property type="match status" value="1"/>
</dbReference>
<evidence type="ECO:0000256" key="5">
    <source>
        <dbReference type="ARBA" id="ARBA00022801"/>
    </source>
</evidence>
<comment type="caution">
    <text evidence="9">The sequence shown here is derived from an EMBL/GenBank/DDBJ whole genome shotgun (WGS) entry which is preliminary data.</text>
</comment>
<dbReference type="SUPFAM" id="SSF51445">
    <property type="entry name" value="(Trans)glycosidases"/>
    <property type="match status" value="1"/>
</dbReference>
<dbReference type="InterPro" id="IPR013780">
    <property type="entry name" value="Glyco_hydro_b"/>
</dbReference>
<comment type="catalytic activity">
    <reaction evidence="1">
        <text>Hydrolysis of terminal non-reducing alpha-L-arabinofuranoside residues in alpha-L-arabinosides.</text>
        <dbReference type="EC" id="3.2.1.55"/>
    </reaction>
</comment>
<dbReference type="RefSeq" id="WP_380912013.1">
    <property type="nucleotide sequence ID" value="NZ_JBHTLS010000128.1"/>
</dbReference>
<keyword evidence="5" id="KW-0378">Hydrolase</keyword>
<dbReference type="Pfam" id="PF06964">
    <property type="entry name" value="Alpha-L-AF_C"/>
    <property type="match status" value="1"/>
</dbReference>
<evidence type="ECO:0000313" key="9">
    <source>
        <dbReference type="EMBL" id="MFD1105874.1"/>
    </source>
</evidence>
<dbReference type="PANTHER" id="PTHR43576">
    <property type="entry name" value="ALPHA-L-ARABINOFURANOSIDASE C-RELATED"/>
    <property type="match status" value="1"/>
</dbReference>
<keyword evidence="10" id="KW-1185">Reference proteome</keyword>
<dbReference type="InterPro" id="IPR055235">
    <property type="entry name" value="ASD1_cat"/>
</dbReference>
<dbReference type="PANTHER" id="PTHR43576:SF2">
    <property type="entry name" value="INTRACELLULAR EXO-ALPHA-L-ARABINOFURANOSIDASE 2"/>
    <property type="match status" value="1"/>
</dbReference>
<dbReference type="EC" id="3.2.1.55" evidence="4"/>
<evidence type="ECO:0000256" key="3">
    <source>
        <dbReference type="ARBA" id="ARBA00011165"/>
    </source>
</evidence>
<proteinExistence type="inferred from homology"/>
<gene>
    <name evidence="9" type="ORF">ACFQ24_13495</name>
</gene>
<name>A0ABW3P355_9SPHN</name>
<evidence type="ECO:0000256" key="1">
    <source>
        <dbReference type="ARBA" id="ARBA00001462"/>
    </source>
</evidence>
<dbReference type="Proteomes" id="UP001597203">
    <property type="component" value="Unassembled WGS sequence"/>
</dbReference>
<organism evidence="9 10">
    <name type="scientific">Sphingobium olei</name>
    <dbReference type="NCBI Taxonomy" id="420955"/>
    <lineage>
        <taxon>Bacteria</taxon>
        <taxon>Pseudomonadati</taxon>
        <taxon>Pseudomonadota</taxon>
        <taxon>Alphaproteobacteria</taxon>
        <taxon>Sphingomonadales</taxon>
        <taxon>Sphingomonadaceae</taxon>
        <taxon>Sphingobium</taxon>
    </lineage>
</organism>
<reference evidence="10" key="1">
    <citation type="journal article" date="2019" name="Int. J. Syst. Evol. Microbiol.">
        <title>The Global Catalogue of Microorganisms (GCM) 10K type strain sequencing project: providing services to taxonomists for standard genome sequencing and annotation.</title>
        <authorList>
            <consortium name="The Broad Institute Genomics Platform"/>
            <consortium name="The Broad Institute Genome Sequencing Center for Infectious Disease"/>
            <person name="Wu L."/>
            <person name="Ma J."/>
        </authorList>
    </citation>
    <scope>NUCLEOTIDE SEQUENCE [LARGE SCALE GENOMIC DNA]</scope>
    <source>
        <strain evidence="10">CCUG 54329</strain>
    </source>
</reference>
<dbReference type="InterPro" id="IPR017853">
    <property type="entry name" value="GH"/>
</dbReference>
<comment type="similarity">
    <text evidence="2">Belongs to the glycosyl hydrolase 51 family.</text>
</comment>
<comment type="subunit">
    <text evidence="3">Homohexamer; trimer of dimers.</text>
</comment>
<dbReference type="Pfam" id="PF22848">
    <property type="entry name" value="ASD1_dom"/>
    <property type="match status" value="1"/>
</dbReference>
<evidence type="ECO:0000313" key="10">
    <source>
        <dbReference type="Proteomes" id="UP001597203"/>
    </source>
</evidence>
<dbReference type="Gene3D" id="3.20.20.80">
    <property type="entry name" value="Glycosidases"/>
    <property type="match status" value="1"/>
</dbReference>
<protein>
    <recommendedName>
        <fullName evidence="4">non-reducing end alpha-L-arabinofuranosidase</fullName>
        <ecNumber evidence="4">3.2.1.55</ecNumber>
    </recommendedName>
</protein>
<evidence type="ECO:0000256" key="6">
    <source>
        <dbReference type="ARBA" id="ARBA00023277"/>
    </source>
</evidence>
<evidence type="ECO:0000256" key="4">
    <source>
        <dbReference type="ARBA" id="ARBA00012670"/>
    </source>
</evidence>
<evidence type="ECO:0000256" key="2">
    <source>
        <dbReference type="ARBA" id="ARBA00007186"/>
    </source>
</evidence>
<keyword evidence="7" id="KW-0326">Glycosidase</keyword>
<evidence type="ECO:0000256" key="7">
    <source>
        <dbReference type="ARBA" id="ARBA00023295"/>
    </source>
</evidence>
<dbReference type="EMBL" id="JBHTLS010000128">
    <property type="protein sequence ID" value="MFD1105874.1"/>
    <property type="molecule type" value="Genomic_DNA"/>
</dbReference>